<reference evidence="2" key="1">
    <citation type="submission" date="2016-10" db="EMBL/GenBank/DDBJ databases">
        <authorList>
            <person name="Varghese N."/>
            <person name="Submissions S."/>
        </authorList>
    </citation>
    <scope>NUCLEOTIDE SEQUENCE [LARGE SCALE GENOMIC DNA]</scope>
    <source>
        <strain evidence="2">DSM 25811 / CCM 8410 / LMG 26954 / E90</strain>
    </source>
</reference>
<name>A0A1G6IBP2_NIADE</name>
<organism evidence="1 2">
    <name type="scientific">Niabella drilacis (strain DSM 25811 / CCM 8410 / CCUG 62505 / LMG 26954 / E90)</name>
    <dbReference type="NCBI Taxonomy" id="1285928"/>
    <lineage>
        <taxon>Bacteria</taxon>
        <taxon>Pseudomonadati</taxon>
        <taxon>Bacteroidota</taxon>
        <taxon>Chitinophagia</taxon>
        <taxon>Chitinophagales</taxon>
        <taxon>Chitinophagaceae</taxon>
        <taxon>Niabella</taxon>
    </lineage>
</organism>
<evidence type="ECO:0000313" key="1">
    <source>
        <dbReference type="EMBL" id="SDC03901.1"/>
    </source>
</evidence>
<evidence type="ECO:0000313" key="2">
    <source>
        <dbReference type="Proteomes" id="UP000198757"/>
    </source>
</evidence>
<dbReference type="EMBL" id="FMZO01000001">
    <property type="protein sequence ID" value="SDC03901.1"/>
    <property type="molecule type" value="Genomic_DNA"/>
</dbReference>
<protein>
    <submittedName>
        <fullName evidence="1">NlpE N-terminal domain-containing protein</fullName>
    </submittedName>
</protein>
<accession>A0A1G6IBP2</accession>
<dbReference type="STRING" id="1285928.SAMN04487894_101166"/>
<sequence length="153" mass="16945">MKKIAYFLWACCIAGCTGNGNSEKTEGDTLAYTYVPSPIHDSEKIPVTDTTKFEGTYSGLLPCASCEGIETTLTLYDDHSFLMKEVYKDEQPDTFVNKGKYEVKSNTLYLKMDGAGVERPVMYAVRPNSLTQLDMNGKEITGALAGHYVLMKN</sequence>
<proteinExistence type="predicted"/>
<keyword evidence="2" id="KW-1185">Reference proteome</keyword>
<dbReference type="AlphaFoldDB" id="A0A1G6IBP2"/>
<dbReference type="Proteomes" id="UP000198757">
    <property type="component" value="Unassembled WGS sequence"/>
</dbReference>
<dbReference type="InterPro" id="IPR007298">
    <property type="entry name" value="Cu-R_lipoprotein_NlpE"/>
</dbReference>
<gene>
    <name evidence="1" type="ORF">SAMN04487894_101166</name>
</gene>
<dbReference type="RefSeq" id="WP_176954270.1">
    <property type="nucleotide sequence ID" value="NZ_FMZO01000001.1"/>
</dbReference>
<dbReference type="Gene3D" id="2.40.128.640">
    <property type="match status" value="1"/>
</dbReference>
<dbReference type="Pfam" id="PF04170">
    <property type="entry name" value="NlpE"/>
    <property type="match status" value="1"/>
</dbReference>